<evidence type="ECO:0000256" key="6">
    <source>
        <dbReference type="ARBA" id="ARBA00022723"/>
    </source>
</evidence>
<name>A0A0P1FYG1_THAGE</name>
<sequence>MVLFTLATLVPACLLILSALFGGVWVLIALLFITVFTLCMDRLLLTAETSRPDAEFPAGDGLSVLLALLHLPMLALAVWAIGGDSGMGGWERAGLLVGFGLFFGQISHPNAHELIHRGNRWFAGLGKMVYITLLIGHHISAHLLVHHIHVATAADPSSAHKGEGFWRFVKRGWIGPFKAGLMAENRRRARIGRKSILSHPYTHYVVGAAATLTIAAAFWGAGGCAALIGVAGYAQLQMLLSDYVQHYGLQRGLGANDKPVAVGPDHSWNTPHRYSSAMMLNAPRHSDHHIHPARHYPALRLTPDMPVLPHSLPVMAVIALWPGLWRKVMDARLAALGL</sequence>
<dbReference type="Pfam" id="PF00487">
    <property type="entry name" value="FA_desaturase"/>
    <property type="match status" value="1"/>
</dbReference>
<evidence type="ECO:0000256" key="1">
    <source>
        <dbReference type="ARBA" id="ARBA00004429"/>
    </source>
</evidence>
<keyword evidence="4" id="KW-0997">Cell inner membrane</keyword>
<dbReference type="PANTHER" id="PTHR38674:SF1">
    <property type="entry name" value="ALKANE 1-MONOOXYGENASE 1"/>
    <property type="match status" value="1"/>
</dbReference>
<evidence type="ECO:0000256" key="10">
    <source>
        <dbReference type="ARBA" id="ARBA00023033"/>
    </source>
</evidence>
<dbReference type="GO" id="GO:0046872">
    <property type="term" value="F:metal ion binding"/>
    <property type="evidence" value="ECO:0007669"/>
    <property type="project" value="UniProtKB-KW"/>
</dbReference>
<keyword evidence="7 12" id="KW-1133">Transmembrane helix</keyword>
<protein>
    <submittedName>
        <fullName evidence="14">Alkane 1-monooxygenase 2</fullName>
        <ecNumber evidence="14">1.14.15.3</ecNumber>
    </submittedName>
</protein>
<dbReference type="AlphaFoldDB" id="A0A0P1FYG1"/>
<feature type="transmembrane region" description="Helical" evidence="12">
    <location>
        <begin position="60"/>
        <end position="81"/>
    </location>
</feature>
<evidence type="ECO:0000256" key="4">
    <source>
        <dbReference type="ARBA" id="ARBA00022519"/>
    </source>
</evidence>
<evidence type="ECO:0000313" key="14">
    <source>
        <dbReference type="EMBL" id="CUH65645.1"/>
    </source>
</evidence>
<evidence type="ECO:0000256" key="8">
    <source>
        <dbReference type="ARBA" id="ARBA00023002"/>
    </source>
</evidence>
<dbReference type="GO" id="GO:0004497">
    <property type="term" value="F:monooxygenase activity"/>
    <property type="evidence" value="ECO:0007669"/>
    <property type="project" value="UniProtKB-KW"/>
</dbReference>
<dbReference type="GO" id="GO:0005886">
    <property type="term" value="C:plasma membrane"/>
    <property type="evidence" value="ECO:0007669"/>
    <property type="project" value="UniProtKB-SubCell"/>
</dbReference>
<evidence type="ECO:0000313" key="15">
    <source>
        <dbReference type="Proteomes" id="UP000051587"/>
    </source>
</evidence>
<gene>
    <name evidence="14" type="primary">alkB2_2</name>
    <name evidence="14" type="ORF">TG4357_01977</name>
</gene>
<feature type="transmembrane region" description="Helical" evidence="12">
    <location>
        <begin position="307"/>
        <end position="325"/>
    </location>
</feature>
<dbReference type="InterPro" id="IPR005804">
    <property type="entry name" value="FA_desaturase_dom"/>
</dbReference>
<keyword evidence="6" id="KW-0479">Metal-binding</keyword>
<evidence type="ECO:0000256" key="7">
    <source>
        <dbReference type="ARBA" id="ARBA00022989"/>
    </source>
</evidence>
<dbReference type="RefSeq" id="WP_058262726.1">
    <property type="nucleotide sequence ID" value="NZ_CP051181.1"/>
</dbReference>
<dbReference type="STRING" id="53501.SAMN04488043_11476"/>
<evidence type="ECO:0000256" key="12">
    <source>
        <dbReference type="SAM" id="Phobius"/>
    </source>
</evidence>
<dbReference type="GO" id="GO:0006629">
    <property type="term" value="P:lipid metabolic process"/>
    <property type="evidence" value="ECO:0007669"/>
    <property type="project" value="InterPro"/>
</dbReference>
<dbReference type="Proteomes" id="UP000051587">
    <property type="component" value="Unassembled WGS sequence"/>
</dbReference>
<keyword evidence="3" id="KW-1003">Cell membrane</keyword>
<comment type="subcellular location">
    <subcellularLocation>
        <location evidence="1">Cell inner membrane</location>
        <topology evidence="1">Multi-pass membrane protein</topology>
    </subcellularLocation>
</comment>
<proteinExistence type="inferred from homology"/>
<evidence type="ECO:0000259" key="13">
    <source>
        <dbReference type="Pfam" id="PF00487"/>
    </source>
</evidence>
<keyword evidence="10 14" id="KW-0503">Monooxygenase</keyword>
<dbReference type="PANTHER" id="PTHR38674">
    <property type="entry name" value="ALKANE 1-MONOOXYGENASE 1"/>
    <property type="match status" value="1"/>
</dbReference>
<feature type="domain" description="Fatty acid desaturase" evidence="13">
    <location>
        <begin position="94"/>
        <end position="302"/>
    </location>
</feature>
<feature type="transmembrane region" description="Helical" evidence="12">
    <location>
        <begin position="6"/>
        <end position="39"/>
    </location>
</feature>
<evidence type="ECO:0000256" key="9">
    <source>
        <dbReference type="ARBA" id="ARBA00023004"/>
    </source>
</evidence>
<keyword evidence="8 14" id="KW-0560">Oxidoreductase</keyword>
<comment type="similarity">
    <text evidence="2">Belongs to the fatty acid desaturase type 1 family. AlkB subfamily.</text>
</comment>
<dbReference type="EC" id="1.14.15.3" evidence="14"/>
<keyword evidence="9" id="KW-0408">Iron</keyword>
<dbReference type="OrthoDB" id="4759734at2"/>
<feature type="transmembrane region" description="Helical" evidence="12">
    <location>
        <begin position="201"/>
        <end position="234"/>
    </location>
</feature>
<reference evidence="14 15" key="1">
    <citation type="submission" date="2015-09" db="EMBL/GenBank/DDBJ databases">
        <authorList>
            <consortium name="Swine Surveillance"/>
        </authorList>
    </citation>
    <scope>NUCLEOTIDE SEQUENCE [LARGE SCALE GENOMIC DNA]</scope>
    <source>
        <strain evidence="14 15">CECT 4357</strain>
    </source>
</reference>
<dbReference type="InterPro" id="IPR033885">
    <property type="entry name" value="AlkB/XylM"/>
</dbReference>
<accession>A0A0P1FYG1</accession>
<evidence type="ECO:0000256" key="3">
    <source>
        <dbReference type="ARBA" id="ARBA00022475"/>
    </source>
</evidence>
<evidence type="ECO:0000256" key="5">
    <source>
        <dbReference type="ARBA" id="ARBA00022692"/>
    </source>
</evidence>
<keyword evidence="11 12" id="KW-0472">Membrane</keyword>
<dbReference type="CDD" id="cd03512">
    <property type="entry name" value="Alkane-hydroxylase"/>
    <property type="match status" value="1"/>
</dbReference>
<dbReference type="EMBL" id="CYSA01000018">
    <property type="protein sequence ID" value="CUH65645.1"/>
    <property type="molecule type" value="Genomic_DNA"/>
</dbReference>
<keyword evidence="5 12" id="KW-0812">Transmembrane</keyword>
<keyword evidence="15" id="KW-1185">Reference proteome</keyword>
<evidence type="ECO:0000256" key="2">
    <source>
        <dbReference type="ARBA" id="ARBA00010823"/>
    </source>
</evidence>
<organism evidence="14 15">
    <name type="scientific">Thalassovita gelatinovora</name>
    <name type="common">Thalassobius gelatinovorus</name>
    <dbReference type="NCBI Taxonomy" id="53501"/>
    <lineage>
        <taxon>Bacteria</taxon>
        <taxon>Pseudomonadati</taxon>
        <taxon>Pseudomonadota</taxon>
        <taxon>Alphaproteobacteria</taxon>
        <taxon>Rhodobacterales</taxon>
        <taxon>Roseobacteraceae</taxon>
        <taxon>Thalassovita</taxon>
    </lineage>
</organism>
<evidence type="ECO:0000256" key="11">
    <source>
        <dbReference type="ARBA" id="ARBA00023136"/>
    </source>
</evidence>